<dbReference type="AlphaFoldDB" id="A0AAV4J4Q0"/>
<accession>A0AAV4J4Q0</accession>
<feature type="compositionally biased region" description="Basic and acidic residues" evidence="1">
    <location>
        <begin position="490"/>
        <end position="507"/>
    </location>
</feature>
<feature type="region of interest" description="Disordered" evidence="1">
    <location>
        <begin position="146"/>
        <end position="189"/>
    </location>
</feature>
<feature type="compositionally biased region" description="Polar residues" evidence="1">
    <location>
        <begin position="146"/>
        <end position="174"/>
    </location>
</feature>
<proteinExistence type="predicted"/>
<feature type="compositionally biased region" description="Low complexity" evidence="1">
    <location>
        <begin position="256"/>
        <end position="303"/>
    </location>
</feature>
<feature type="compositionally biased region" description="Polar residues" evidence="1">
    <location>
        <begin position="240"/>
        <end position="255"/>
    </location>
</feature>
<feature type="compositionally biased region" description="Basic and acidic residues" evidence="1">
    <location>
        <begin position="408"/>
        <end position="420"/>
    </location>
</feature>
<feature type="compositionally biased region" description="Polar residues" evidence="1">
    <location>
        <begin position="309"/>
        <end position="335"/>
    </location>
</feature>
<evidence type="ECO:0000256" key="2">
    <source>
        <dbReference type="SAM" id="SignalP"/>
    </source>
</evidence>
<feature type="compositionally biased region" description="Low complexity" evidence="1">
    <location>
        <begin position="177"/>
        <end position="189"/>
    </location>
</feature>
<dbReference type="EMBL" id="BMAT01013652">
    <property type="protein sequence ID" value="GFS17355.1"/>
    <property type="molecule type" value="Genomic_DNA"/>
</dbReference>
<feature type="region of interest" description="Disordered" evidence="1">
    <location>
        <begin position="219"/>
        <end position="342"/>
    </location>
</feature>
<evidence type="ECO:0000313" key="4">
    <source>
        <dbReference type="Proteomes" id="UP000762676"/>
    </source>
</evidence>
<gene>
    <name evidence="3" type="ORF">ElyMa_006820200</name>
</gene>
<feature type="region of interest" description="Disordered" evidence="1">
    <location>
        <begin position="408"/>
        <end position="507"/>
    </location>
</feature>
<feature type="compositionally biased region" description="Basic and acidic residues" evidence="1">
    <location>
        <begin position="450"/>
        <end position="460"/>
    </location>
</feature>
<feature type="compositionally biased region" description="Low complexity" evidence="1">
    <location>
        <begin position="230"/>
        <end position="239"/>
    </location>
</feature>
<evidence type="ECO:0000256" key="1">
    <source>
        <dbReference type="SAM" id="MobiDB-lite"/>
    </source>
</evidence>
<dbReference type="Proteomes" id="UP000762676">
    <property type="component" value="Unassembled WGS sequence"/>
</dbReference>
<protein>
    <submittedName>
        <fullName evidence="3">Uncharacterized protein</fullName>
    </submittedName>
</protein>
<feature type="compositionally biased region" description="Polar residues" evidence="1">
    <location>
        <begin position="476"/>
        <end position="489"/>
    </location>
</feature>
<feature type="region of interest" description="Disordered" evidence="1">
    <location>
        <begin position="372"/>
        <end position="392"/>
    </location>
</feature>
<evidence type="ECO:0000313" key="3">
    <source>
        <dbReference type="EMBL" id="GFS17355.1"/>
    </source>
</evidence>
<feature type="compositionally biased region" description="Polar residues" evidence="1">
    <location>
        <begin position="382"/>
        <end position="392"/>
    </location>
</feature>
<sequence length="539" mass="59007">MVSLRLSAVQAVQLLPLLTLWPVLTMAAPTQHEETEWKLIGRAKNDDDLTGDFMALSDDVIIDALFTNLDTLQDELEICEESLREKLLGKYDRDSEMASNDFVYDPDNVLSKYARLETFPNFTTIVNSDSRPGSLSNKVVVNEANTDNFPSVSNRNHSGNDSLINVSNNSNTEDFGSDTNDSNNNNRTTIASASHSAHYSKAKVLDFGDDVVLQAAWDDIETDTPPPPSTQTNTYTPTTVKSDISDSTAPTTNEIDTSTLSTTKSDMTSSSTTTSDMPSSSSTTKSDMPSSSTTKSDMPSSSTNKKDMPSSSTATSDMLTATTIKDYTRPPTVNKSDMPLPTTIESTKAVPTVAKSDLFTTASLTETHHLYTTRATPPGTEGVTQEEASSIHSTLTKTVLEIHDDVVPQMSREGDPRELPPESVASDKLSPEVSRSDAKHADTTQATRQAQEHLTQDKDSSVQNTVTKTVHLPQEGSISRRSLQSTSKNKGSDEQRHLTKRSARDPLKPTALVVSKLSKRINQLKRWIVDCHIMYKMLK</sequence>
<comment type="caution">
    <text evidence="3">The sequence shown here is derived from an EMBL/GenBank/DDBJ whole genome shotgun (WGS) entry which is preliminary data.</text>
</comment>
<feature type="chain" id="PRO_5043685782" evidence="2">
    <location>
        <begin position="28"/>
        <end position="539"/>
    </location>
</feature>
<reference evidence="3 4" key="1">
    <citation type="journal article" date="2021" name="Elife">
        <title>Chloroplast acquisition without the gene transfer in kleptoplastic sea slugs, Plakobranchus ocellatus.</title>
        <authorList>
            <person name="Maeda T."/>
            <person name="Takahashi S."/>
            <person name="Yoshida T."/>
            <person name="Shimamura S."/>
            <person name="Takaki Y."/>
            <person name="Nagai Y."/>
            <person name="Toyoda A."/>
            <person name="Suzuki Y."/>
            <person name="Arimoto A."/>
            <person name="Ishii H."/>
            <person name="Satoh N."/>
            <person name="Nishiyama T."/>
            <person name="Hasebe M."/>
            <person name="Maruyama T."/>
            <person name="Minagawa J."/>
            <person name="Obokata J."/>
            <person name="Shigenobu S."/>
        </authorList>
    </citation>
    <scope>NUCLEOTIDE SEQUENCE [LARGE SCALE GENOMIC DNA]</scope>
</reference>
<name>A0AAV4J4Q0_9GAST</name>
<keyword evidence="4" id="KW-1185">Reference proteome</keyword>
<feature type="signal peptide" evidence="2">
    <location>
        <begin position="1"/>
        <end position="27"/>
    </location>
</feature>
<organism evidence="3 4">
    <name type="scientific">Elysia marginata</name>
    <dbReference type="NCBI Taxonomy" id="1093978"/>
    <lineage>
        <taxon>Eukaryota</taxon>
        <taxon>Metazoa</taxon>
        <taxon>Spiralia</taxon>
        <taxon>Lophotrochozoa</taxon>
        <taxon>Mollusca</taxon>
        <taxon>Gastropoda</taxon>
        <taxon>Heterobranchia</taxon>
        <taxon>Euthyneura</taxon>
        <taxon>Panpulmonata</taxon>
        <taxon>Sacoglossa</taxon>
        <taxon>Placobranchoidea</taxon>
        <taxon>Plakobranchidae</taxon>
        <taxon>Elysia</taxon>
    </lineage>
</organism>
<keyword evidence="2" id="KW-0732">Signal</keyword>